<gene>
    <name evidence="2" type="ORF">EZS28_016259</name>
</gene>
<comment type="caution">
    <text evidence="2">The sequence shown here is derived from an EMBL/GenBank/DDBJ whole genome shotgun (WGS) entry which is preliminary data.</text>
</comment>
<reference evidence="2 3" key="1">
    <citation type="submission" date="2019-03" db="EMBL/GenBank/DDBJ databases">
        <title>Single cell metagenomics reveals metabolic interactions within the superorganism composed of flagellate Streblomastix strix and complex community of Bacteroidetes bacteria on its surface.</title>
        <authorList>
            <person name="Treitli S.C."/>
            <person name="Kolisko M."/>
            <person name="Husnik F."/>
            <person name="Keeling P."/>
            <person name="Hampl V."/>
        </authorList>
    </citation>
    <scope>NUCLEOTIDE SEQUENCE [LARGE SCALE GENOMIC DNA]</scope>
    <source>
        <strain evidence="2">ST1C</strain>
    </source>
</reference>
<feature type="compositionally biased region" description="Acidic residues" evidence="1">
    <location>
        <begin position="154"/>
        <end position="170"/>
    </location>
</feature>
<name>A0A5J4W048_9EUKA</name>
<feature type="region of interest" description="Disordered" evidence="1">
    <location>
        <begin position="130"/>
        <end position="170"/>
    </location>
</feature>
<evidence type="ECO:0000313" key="2">
    <source>
        <dbReference type="EMBL" id="KAA6388215.1"/>
    </source>
</evidence>
<protein>
    <submittedName>
        <fullName evidence="2">Uncharacterized protein</fullName>
    </submittedName>
</protein>
<dbReference type="Proteomes" id="UP000324800">
    <property type="component" value="Unassembled WGS sequence"/>
</dbReference>
<dbReference type="AlphaFoldDB" id="A0A5J4W048"/>
<proteinExistence type="predicted"/>
<feature type="compositionally biased region" description="Basic and acidic residues" evidence="1">
    <location>
        <begin position="144"/>
        <end position="153"/>
    </location>
</feature>
<organism evidence="2 3">
    <name type="scientific">Streblomastix strix</name>
    <dbReference type="NCBI Taxonomy" id="222440"/>
    <lineage>
        <taxon>Eukaryota</taxon>
        <taxon>Metamonada</taxon>
        <taxon>Preaxostyla</taxon>
        <taxon>Oxymonadida</taxon>
        <taxon>Streblomastigidae</taxon>
        <taxon>Streblomastix</taxon>
    </lineage>
</organism>
<sequence>MEVITRFICCSGYGLNNYDDITAYSIVILSTILTNLLKEVESKKKNQTKKDYDDLRERIEMNGIEEENDVLLFHTSRRDFINIKKNALQLKYKLNKQNIIRVGNQLGHLVIGGRNVVFFNEEVNKNVNNENEWQGNDLDENDDFFNRNEKADYELGDDEEEDDDDEDEEE</sequence>
<evidence type="ECO:0000256" key="1">
    <source>
        <dbReference type="SAM" id="MobiDB-lite"/>
    </source>
</evidence>
<dbReference type="EMBL" id="SNRW01004072">
    <property type="protein sequence ID" value="KAA6388215.1"/>
    <property type="molecule type" value="Genomic_DNA"/>
</dbReference>
<evidence type="ECO:0000313" key="3">
    <source>
        <dbReference type="Proteomes" id="UP000324800"/>
    </source>
</evidence>
<accession>A0A5J4W048</accession>